<organism evidence="2 3">
    <name type="scientific">Lysobacter enzymogenes</name>
    <dbReference type="NCBI Taxonomy" id="69"/>
    <lineage>
        <taxon>Bacteria</taxon>
        <taxon>Pseudomonadati</taxon>
        <taxon>Pseudomonadota</taxon>
        <taxon>Gammaproteobacteria</taxon>
        <taxon>Lysobacterales</taxon>
        <taxon>Lysobacteraceae</taxon>
        <taxon>Lysobacter</taxon>
    </lineage>
</organism>
<evidence type="ECO:0000313" key="2">
    <source>
        <dbReference type="EMBL" id="ROU04721.1"/>
    </source>
</evidence>
<feature type="compositionally biased region" description="Basic and acidic residues" evidence="1">
    <location>
        <begin position="1"/>
        <end position="16"/>
    </location>
</feature>
<dbReference type="RefSeq" id="WP_123649370.1">
    <property type="nucleotide sequence ID" value="NZ_RCTY01000055.1"/>
</dbReference>
<proteinExistence type="predicted"/>
<dbReference type="EMBL" id="RCTY01000055">
    <property type="protein sequence ID" value="ROU04721.1"/>
    <property type="molecule type" value="Genomic_DNA"/>
</dbReference>
<reference evidence="2 3" key="1">
    <citation type="submission" date="2018-10" db="EMBL/GenBank/DDBJ databases">
        <title>The genome of Lysobacter enzymogenes OH11.</title>
        <authorList>
            <person name="Liu F."/>
            <person name="Zhao Y."/>
            <person name="Qian G."/>
            <person name="Chen Y."/>
            <person name="Xu H."/>
        </authorList>
    </citation>
    <scope>NUCLEOTIDE SEQUENCE [LARGE SCALE GENOMIC DNA]</scope>
    <source>
        <strain evidence="2 3">OH11</strain>
    </source>
</reference>
<gene>
    <name evidence="2" type="ORF">D9T17_21565</name>
</gene>
<comment type="caution">
    <text evidence="2">The sequence shown here is derived from an EMBL/GenBank/DDBJ whole genome shotgun (WGS) entry which is preliminary data.</text>
</comment>
<accession>A0A3N2RBD9</accession>
<dbReference type="Proteomes" id="UP000275910">
    <property type="component" value="Unassembled WGS sequence"/>
</dbReference>
<evidence type="ECO:0000313" key="3">
    <source>
        <dbReference type="Proteomes" id="UP000275910"/>
    </source>
</evidence>
<sequence>MNENELHPRGPERAGEGELPDALRWQLRALRRDQPPARDLWAGIAARLGEQAPAGTDGAAAAAEAPAARAAAAAVRPAPEPAAIVALPRPVAARRNWMAPLALAASVAALAVGIGAHFHAQGPAAPAADAVAGRAAVAATAAPSLVQREAQGLTLQYQAALREVEPVSSATVAMKPAFDELDRNAALILDALSHDPDSRMLLEQLRRTYARRLALAQRLVAYT</sequence>
<name>A0A3N2RBD9_LYSEN</name>
<protein>
    <submittedName>
        <fullName evidence="2">Uncharacterized protein</fullName>
    </submittedName>
</protein>
<feature type="region of interest" description="Disordered" evidence="1">
    <location>
        <begin position="1"/>
        <end position="20"/>
    </location>
</feature>
<evidence type="ECO:0000256" key="1">
    <source>
        <dbReference type="SAM" id="MobiDB-lite"/>
    </source>
</evidence>
<dbReference type="AlphaFoldDB" id="A0A3N2RBD9"/>